<dbReference type="Pfam" id="PF02796">
    <property type="entry name" value="HTH_7"/>
    <property type="match status" value="1"/>
</dbReference>
<reference evidence="4 5" key="1">
    <citation type="submission" date="2021-04" db="EMBL/GenBank/DDBJ databases">
        <authorList>
            <person name="Ivanova A."/>
        </authorList>
    </citation>
    <scope>NUCLEOTIDE SEQUENCE [LARGE SCALE GENOMIC DNA]</scope>
    <source>
        <strain evidence="4 5">G18</strain>
    </source>
</reference>
<dbReference type="RefSeq" id="WP_210657267.1">
    <property type="nucleotide sequence ID" value="NZ_JAGKQQ010000001.1"/>
</dbReference>
<gene>
    <name evidence="4" type="ORF">J8F10_21485</name>
</gene>
<evidence type="ECO:0000259" key="3">
    <source>
        <dbReference type="Pfam" id="PF02796"/>
    </source>
</evidence>
<dbReference type="Proteomes" id="UP000676565">
    <property type="component" value="Unassembled WGS sequence"/>
</dbReference>
<name>A0ABS5BVU1_9BACT</name>
<feature type="region of interest" description="Disordered" evidence="1">
    <location>
        <begin position="143"/>
        <end position="214"/>
    </location>
</feature>
<evidence type="ECO:0000313" key="4">
    <source>
        <dbReference type="EMBL" id="MBP3957834.1"/>
    </source>
</evidence>
<dbReference type="PANTHER" id="PTHR33498">
    <property type="entry name" value="TRANSPOSASE FOR INSERTION SEQUENCE ELEMENT IS1557"/>
    <property type="match status" value="1"/>
</dbReference>
<proteinExistence type="predicted"/>
<dbReference type="InterPro" id="IPR047951">
    <property type="entry name" value="Transpos_ISL3"/>
</dbReference>
<dbReference type="InterPro" id="IPR006120">
    <property type="entry name" value="Resolvase_HTH_dom"/>
</dbReference>
<dbReference type="InterPro" id="IPR002560">
    <property type="entry name" value="Transposase_DDE"/>
</dbReference>
<sequence length="260" mass="28490">MLFALGGEPGSRLAAELAVPISGDTILRRVKAVPAEHETSYRFVGIDDFALRKGHTYGTILVDLQRGRGIDLFDGRDGAPVAAWLKTHPGIEVITRDLWAAYANACTVGAPQATQVADRFHLVGNIRELVERLFEQHGSALDTALESPPTADAESRLETASTPVISSEQVPTTPPSVTTAGNPNTLPELATVAPPVRSHGQQRRQDRFDDVRRLRREGQSIRQIARALRISSKTVLRYARSTQCPDWNLGAPRATRLDRF</sequence>
<organism evidence="4 5">
    <name type="scientific">Gemmata palustris</name>
    <dbReference type="NCBI Taxonomy" id="2822762"/>
    <lineage>
        <taxon>Bacteria</taxon>
        <taxon>Pseudomonadati</taxon>
        <taxon>Planctomycetota</taxon>
        <taxon>Planctomycetia</taxon>
        <taxon>Gemmatales</taxon>
        <taxon>Gemmataceae</taxon>
        <taxon>Gemmata</taxon>
    </lineage>
</organism>
<accession>A0ABS5BVU1</accession>
<evidence type="ECO:0000256" key="1">
    <source>
        <dbReference type="SAM" id="MobiDB-lite"/>
    </source>
</evidence>
<feature type="compositionally biased region" description="Polar residues" evidence="1">
    <location>
        <begin position="158"/>
        <end position="185"/>
    </location>
</feature>
<feature type="domain" description="Resolvase HTH" evidence="3">
    <location>
        <begin position="206"/>
        <end position="239"/>
    </location>
</feature>
<dbReference type="Pfam" id="PF01610">
    <property type="entry name" value="DDE_Tnp_ISL3"/>
    <property type="match status" value="1"/>
</dbReference>
<evidence type="ECO:0000313" key="5">
    <source>
        <dbReference type="Proteomes" id="UP000676565"/>
    </source>
</evidence>
<protein>
    <submittedName>
        <fullName evidence="4">Transposase</fullName>
    </submittedName>
</protein>
<dbReference type="Gene3D" id="1.10.10.60">
    <property type="entry name" value="Homeodomain-like"/>
    <property type="match status" value="1"/>
</dbReference>
<feature type="domain" description="Transposase IS204/IS1001/IS1096/IS1165 DDE" evidence="2">
    <location>
        <begin position="44"/>
        <end position="139"/>
    </location>
</feature>
<keyword evidence="5" id="KW-1185">Reference proteome</keyword>
<feature type="compositionally biased region" description="Basic and acidic residues" evidence="1">
    <location>
        <begin position="203"/>
        <end position="214"/>
    </location>
</feature>
<evidence type="ECO:0000259" key="2">
    <source>
        <dbReference type="Pfam" id="PF01610"/>
    </source>
</evidence>
<dbReference type="PANTHER" id="PTHR33498:SF1">
    <property type="entry name" value="TRANSPOSASE FOR INSERTION SEQUENCE ELEMENT IS1557"/>
    <property type="match status" value="1"/>
</dbReference>
<comment type="caution">
    <text evidence="4">The sequence shown here is derived from an EMBL/GenBank/DDBJ whole genome shotgun (WGS) entry which is preliminary data.</text>
</comment>
<dbReference type="EMBL" id="JAGKQQ010000001">
    <property type="protein sequence ID" value="MBP3957834.1"/>
    <property type="molecule type" value="Genomic_DNA"/>
</dbReference>